<comment type="subunit">
    <text evidence="3">Homodimer.</text>
</comment>
<dbReference type="Gene3D" id="3.40.50.720">
    <property type="entry name" value="NAD(P)-binding Rossmann-like Domain"/>
    <property type="match status" value="1"/>
</dbReference>
<dbReference type="GO" id="GO:0004757">
    <property type="term" value="F:sepiapterin reductase (NADP+) activity"/>
    <property type="evidence" value="ECO:0007669"/>
    <property type="project" value="UniProtKB-EC"/>
</dbReference>
<organism evidence="9 10">
    <name type="scientific">Takifugu rubripes</name>
    <name type="common">Japanese pufferfish</name>
    <name type="synonym">Fugu rubripes</name>
    <dbReference type="NCBI Taxonomy" id="31033"/>
    <lineage>
        <taxon>Eukaryota</taxon>
        <taxon>Metazoa</taxon>
        <taxon>Chordata</taxon>
        <taxon>Craniata</taxon>
        <taxon>Vertebrata</taxon>
        <taxon>Euteleostomi</taxon>
        <taxon>Actinopterygii</taxon>
        <taxon>Neopterygii</taxon>
        <taxon>Teleostei</taxon>
        <taxon>Neoteleostei</taxon>
        <taxon>Acanthomorphata</taxon>
        <taxon>Eupercaria</taxon>
        <taxon>Tetraodontiformes</taxon>
        <taxon>Tetradontoidea</taxon>
        <taxon>Tetraodontidae</taxon>
        <taxon>Takifugu</taxon>
    </lineage>
</organism>
<dbReference type="NCBIfam" id="TIGR01500">
    <property type="entry name" value="sepiapter_red"/>
    <property type="match status" value="1"/>
</dbReference>
<gene>
    <name evidence="9" type="primary">LOC101065970</name>
</gene>
<dbReference type="Pfam" id="PF00106">
    <property type="entry name" value="adh_short"/>
    <property type="match status" value="1"/>
</dbReference>
<dbReference type="OMA" id="FKGWTLY"/>
<dbReference type="GeneTree" id="ENSGT00440000033609"/>
<dbReference type="InterPro" id="IPR006393">
    <property type="entry name" value="Sepiapterin_red"/>
</dbReference>
<dbReference type="InParanoid" id="H2U8L8"/>
<dbReference type="GO" id="GO:0005737">
    <property type="term" value="C:cytoplasm"/>
    <property type="evidence" value="ECO:0007669"/>
    <property type="project" value="UniProtKB-SubCell"/>
</dbReference>
<keyword evidence="8" id="KW-0560">Oxidoreductase</keyword>
<reference evidence="9" key="2">
    <citation type="submission" date="2025-08" db="UniProtKB">
        <authorList>
            <consortium name="Ensembl"/>
        </authorList>
    </citation>
    <scope>IDENTIFICATION</scope>
</reference>
<dbReference type="InterPro" id="IPR036291">
    <property type="entry name" value="NAD(P)-bd_dom_sf"/>
</dbReference>
<dbReference type="FunFam" id="3.40.50.720:FF:000259">
    <property type="entry name" value="Sepiapterin reductase"/>
    <property type="match status" value="1"/>
</dbReference>
<protein>
    <recommendedName>
        <fullName evidence="5">Sepiapterin reductase</fullName>
        <ecNumber evidence="4">1.1.1.153</ecNumber>
    </recommendedName>
</protein>
<proteinExistence type="inferred from homology"/>
<comment type="subcellular location">
    <subcellularLocation>
        <location evidence="1">Cytoplasm</location>
    </subcellularLocation>
</comment>
<keyword evidence="6" id="KW-0963">Cytoplasm</keyword>
<comment type="similarity">
    <text evidence="2">Belongs to the sepiapterin reductase family.</text>
</comment>
<evidence type="ECO:0000256" key="4">
    <source>
        <dbReference type="ARBA" id="ARBA00013075"/>
    </source>
</evidence>
<dbReference type="InterPro" id="IPR002347">
    <property type="entry name" value="SDR_fam"/>
</dbReference>
<keyword evidence="10" id="KW-1185">Reference proteome</keyword>
<reference evidence="9" key="3">
    <citation type="submission" date="2025-09" db="UniProtKB">
        <authorList>
            <consortium name="Ensembl"/>
        </authorList>
    </citation>
    <scope>IDENTIFICATION</scope>
</reference>
<evidence type="ECO:0000256" key="6">
    <source>
        <dbReference type="ARBA" id="ARBA00022490"/>
    </source>
</evidence>
<dbReference type="PANTHER" id="PTHR44085">
    <property type="entry name" value="SEPIAPTERIN REDUCTASE"/>
    <property type="match status" value="1"/>
</dbReference>
<name>H2U8L8_TAKRU</name>
<dbReference type="InterPro" id="IPR051721">
    <property type="entry name" value="Biopterin_syn/organic_redct"/>
</dbReference>
<dbReference type="PRINTS" id="PR00081">
    <property type="entry name" value="GDHRDH"/>
</dbReference>
<dbReference type="SUPFAM" id="SSF51735">
    <property type="entry name" value="NAD(P)-binding Rossmann-fold domains"/>
    <property type="match status" value="1"/>
</dbReference>
<evidence type="ECO:0000256" key="7">
    <source>
        <dbReference type="ARBA" id="ARBA00022857"/>
    </source>
</evidence>
<dbReference type="Ensembl" id="ENSTRUT00000033410.3">
    <property type="protein sequence ID" value="ENSTRUP00000033284.3"/>
    <property type="gene ID" value="ENSTRUG00000013101.3"/>
</dbReference>
<sequence>MGVLQLGHQFNRCDSTCHREVAVTGNGFARWLTCVKKKVLRRLSHSHARHTLIRSIMSFSEPIRADLGRVLCVITGASKGFGRAVARQLSRLVQPRSALVLVARSADKLRALQAELAASEVGIAGLLVECVVADLGELEAPGSVVRACQQVFTDDMDHILLINNAASLGDVSRYARSFTNRDDVDSYLSFNVSSCLCLTAGILQAFPQRPGVKRTVVNISSLCAQQPFSSWVLYCTSKAARDMMFRVLAAEEPELRVLSYAPGPLDTDMYSTAKSTTADPSIRKSFSDMSTQGQVLTCEESCSKLMKLLMEDTYPSGAHIDFYDV</sequence>
<evidence type="ECO:0000256" key="2">
    <source>
        <dbReference type="ARBA" id="ARBA00010483"/>
    </source>
</evidence>
<evidence type="ECO:0000256" key="5">
    <source>
        <dbReference type="ARBA" id="ARBA00019170"/>
    </source>
</evidence>
<dbReference type="FunCoup" id="H2U8L8">
    <property type="interactions" value="1634"/>
</dbReference>
<dbReference type="STRING" id="31033.ENSTRUP00000033284"/>
<accession>H2U8L8</accession>
<keyword evidence="7" id="KW-0521">NADP</keyword>
<evidence type="ECO:0000313" key="10">
    <source>
        <dbReference type="Proteomes" id="UP000005226"/>
    </source>
</evidence>
<dbReference type="eggNOG" id="KOG1204">
    <property type="taxonomic scope" value="Eukaryota"/>
</dbReference>
<evidence type="ECO:0000256" key="3">
    <source>
        <dbReference type="ARBA" id="ARBA00011738"/>
    </source>
</evidence>
<evidence type="ECO:0000256" key="8">
    <source>
        <dbReference type="ARBA" id="ARBA00023002"/>
    </source>
</evidence>
<dbReference type="EC" id="1.1.1.153" evidence="4"/>
<dbReference type="AlphaFoldDB" id="H2U8L8"/>
<dbReference type="PANTHER" id="PTHR44085:SF2">
    <property type="entry name" value="SEPIAPTERIN REDUCTASE"/>
    <property type="match status" value="1"/>
</dbReference>
<dbReference type="CDD" id="cd05367">
    <property type="entry name" value="SPR-like_SDR_c"/>
    <property type="match status" value="1"/>
</dbReference>
<dbReference type="GO" id="GO:0006729">
    <property type="term" value="P:tetrahydrobiopterin biosynthetic process"/>
    <property type="evidence" value="ECO:0007669"/>
    <property type="project" value="InterPro"/>
</dbReference>
<evidence type="ECO:0000313" key="9">
    <source>
        <dbReference type="Ensembl" id="ENSTRUP00000033284.3"/>
    </source>
</evidence>
<evidence type="ECO:0000256" key="1">
    <source>
        <dbReference type="ARBA" id="ARBA00004496"/>
    </source>
</evidence>
<dbReference type="Proteomes" id="UP000005226">
    <property type="component" value="Chromosome 6"/>
</dbReference>
<reference evidence="9 10" key="1">
    <citation type="journal article" date="2011" name="Genome Biol. Evol.">
        <title>Integration of the genetic map and genome assembly of fugu facilitates insights into distinct features of genome evolution in teleosts and mammals.</title>
        <authorList>
            <person name="Kai W."/>
            <person name="Kikuchi K."/>
            <person name="Tohari S."/>
            <person name="Chew A.K."/>
            <person name="Tay A."/>
            <person name="Fujiwara A."/>
            <person name="Hosoya S."/>
            <person name="Suetake H."/>
            <person name="Naruse K."/>
            <person name="Brenner S."/>
            <person name="Suzuki Y."/>
            <person name="Venkatesh B."/>
        </authorList>
    </citation>
    <scope>NUCLEOTIDE SEQUENCE [LARGE SCALE GENOMIC DNA]</scope>
</reference>